<proteinExistence type="predicted"/>
<accession>A0ABQ0W0X0</accession>
<gene>
    <name evidence="1" type="ORF">SMI01S_11850</name>
</gene>
<dbReference type="EMBL" id="BJXH01000007">
    <property type="protein sequence ID" value="GEM67579.1"/>
    <property type="molecule type" value="Genomic_DNA"/>
</dbReference>
<reference evidence="1 2" key="1">
    <citation type="submission" date="2019-07" db="EMBL/GenBank/DDBJ databases">
        <title>Whole genome shotgun sequence of Sphingobacterium mizutaii NBRC 14946.</title>
        <authorList>
            <person name="Hosoyama A."/>
            <person name="Uohara A."/>
            <person name="Ohji S."/>
            <person name="Ichikawa N."/>
        </authorList>
    </citation>
    <scope>NUCLEOTIDE SEQUENCE [LARGE SCALE GENOMIC DNA]</scope>
    <source>
        <strain evidence="1 2">NBRC 14946</strain>
    </source>
</reference>
<organism evidence="1 2">
    <name type="scientific">Sphingobacterium mizutaii NBRC 14946 = DSM 11724</name>
    <dbReference type="NCBI Taxonomy" id="1220576"/>
    <lineage>
        <taxon>Bacteria</taxon>
        <taxon>Pseudomonadati</taxon>
        <taxon>Bacteroidota</taxon>
        <taxon>Sphingobacteriia</taxon>
        <taxon>Sphingobacteriales</taxon>
        <taxon>Sphingobacteriaceae</taxon>
        <taxon>Sphingobacterium</taxon>
    </lineage>
</organism>
<keyword evidence="2" id="KW-1185">Reference proteome</keyword>
<dbReference type="Proteomes" id="UP000321676">
    <property type="component" value="Unassembled WGS sequence"/>
</dbReference>
<evidence type="ECO:0000313" key="1">
    <source>
        <dbReference type="EMBL" id="GEM67579.1"/>
    </source>
</evidence>
<evidence type="ECO:0000313" key="2">
    <source>
        <dbReference type="Proteomes" id="UP000321676"/>
    </source>
</evidence>
<name>A0ABQ0W0X0_9SPHI</name>
<comment type="caution">
    <text evidence="1">The sequence shown here is derived from an EMBL/GenBank/DDBJ whole genome shotgun (WGS) entry which is preliminary data.</text>
</comment>
<protein>
    <submittedName>
        <fullName evidence="1">Uncharacterized protein</fullName>
    </submittedName>
</protein>
<sequence length="72" mass="8286">MNDAVKKYILIIIEILVRVSINVKKSNLQKCNSWFFVIKPITVTRAVIKVRGKLISESKSCLLFSSRSYKLL</sequence>